<dbReference type="Proteomes" id="UP000183974">
    <property type="component" value="Unassembled WGS sequence"/>
</dbReference>
<keyword evidence="2" id="KW-1185">Reference proteome</keyword>
<dbReference type="EMBL" id="FRBR01000003">
    <property type="protein sequence ID" value="SHL55252.1"/>
    <property type="molecule type" value="Genomic_DNA"/>
</dbReference>
<organism evidence="1 2">
    <name type="scientific">Roseovarius pacificus</name>
    <dbReference type="NCBI Taxonomy" id="337701"/>
    <lineage>
        <taxon>Bacteria</taxon>
        <taxon>Pseudomonadati</taxon>
        <taxon>Pseudomonadota</taxon>
        <taxon>Alphaproteobacteria</taxon>
        <taxon>Rhodobacterales</taxon>
        <taxon>Roseobacteraceae</taxon>
        <taxon>Roseovarius</taxon>
    </lineage>
</organism>
<evidence type="ECO:0000313" key="1">
    <source>
        <dbReference type="EMBL" id="SHL55252.1"/>
    </source>
</evidence>
<evidence type="ECO:0000313" key="2">
    <source>
        <dbReference type="Proteomes" id="UP000183974"/>
    </source>
</evidence>
<dbReference type="RefSeq" id="WP_159437786.1">
    <property type="nucleotide sequence ID" value="NZ_BMLR01000003.1"/>
</dbReference>
<name>A0A1M7BJR7_9RHOB</name>
<protein>
    <submittedName>
        <fullName evidence="1">Phage head-tail adaptor, putative, SPP1 family</fullName>
    </submittedName>
</protein>
<gene>
    <name evidence="1" type="ORF">SAMN05444398_103276</name>
</gene>
<dbReference type="STRING" id="337701.SAMN05444398_103276"/>
<dbReference type="InterPro" id="IPR038666">
    <property type="entry name" value="SSP1_head-tail_sf"/>
</dbReference>
<dbReference type="NCBIfam" id="TIGR01563">
    <property type="entry name" value="gp16_SPP1"/>
    <property type="match status" value="1"/>
</dbReference>
<dbReference type="AlphaFoldDB" id="A0A1M7BJR7"/>
<dbReference type="OrthoDB" id="7478737at2"/>
<dbReference type="InterPro" id="IPR008767">
    <property type="entry name" value="Phage_SPP1_head-tail_adaptor"/>
</dbReference>
<reference evidence="1 2" key="1">
    <citation type="submission" date="2016-11" db="EMBL/GenBank/DDBJ databases">
        <authorList>
            <person name="Jaros S."/>
            <person name="Januszkiewicz K."/>
            <person name="Wedrychowicz H."/>
        </authorList>
    </citation>
    <scope>NUCLEOTIDE SEQUENCE [LARGE SCALE GENOMIC DNA]</scope>
    <source>
        <strain evidence="1 2">DSM 29589</strain>
    </source>
</reference>
<accession>A0A1M7BJR7</accession>
<proteinExistence type="predicted"/>
<dbReference type="Pfam" id="PF05521">
    <property type="entry name" value="Phage_HCP"/>
    <property type="match status" value="1"/>
</dbReference>
<dbReference type="Gene3D" id="2.40.10.270">
    <property type="entry name" value="Bacteriophage SPP1 head-tail adaptor protein"/>
    <property type="match status" value="1"/>
</dbReference>
<sequence length="102" mass="11656">MRHIIDVQAVSSEPDEYGTPQETMTRFKRLRAEVIQQSAQEYIRSQGAIDETVMLFRVRNPGGITTAHRVTYQGETYNIRELAPIENDRGLEIRCVRFGGDA</sequence>